<comment type="caution">
    <text evidence="4">The sequence shown here is derived from an EMBL/GenBank/DDBJ whole genome shotgun (WGS) entry which is preliminary data.</text>
</comment>
<reference evidence="4" key="1">
    <citation type="journal article" date="2015" name="Nature">
        <title>Complex archaea that bridge the gap between prokaryotes and eukaryotes.</title>
        <authorList>
            <person name="Spang A."/>
            <person name="Saw J.H."/>
            <person name="Jorgensen S.L."/>
            <person name="Zaremba-Niedzwiedzka K."/>
            <person name="Martijn J."/>
            <person name="Lind A.E."/>
            <person name="van Eijk R."/>
            <person name="Schleper C."/>
            <person name="Guy L."/>
            <person name="Ettema T.J."/>
        </authorList>
    </citation>
    <scope>NUCLEOTIDE SEQUENCE</scope>
</reference>
<dbReference type="Pfam" id="PF02591">
    <property type="entry name" value="Zn_ribbon_9"/>
    <property type="match status" value="1"/>
</dbReference>
<dbReference type="InterPro" id="IPR056003">
    <property type="entry name" value="CT398_CC_hairpin"/>
</dbReference>
<dbReference type="PANTHER" id="PTHR39082:SF1">
    <property type="entry name" value="SCAVENGER RECEPTOR CLASS A MEMBER 3"/>
    <property type="match status" value="1"/>
</dbReference>
<evidence type="ECO:0000256" key="1">
    <source>
        <dbReference type="SAM" id="Coils"/>
    </source>
</evidence>
<dbReference type="InterPro" id="IPR003743">
    <property type="entry name" value="Zf-RING_7"/>
</dbReference>
<dbReference type="PANTHER" id="PTHR39082">
    <property type="entry name" value="PHOSPHOLIPASE C-BETA-2-RELATED"/>
    <property type="match status" value="1"/>
</dbReference>
<dbReference type="EMBL" id="LAZR01014243">
    <property type="protein sequence ID" value="KKM18346.1"/>
    <property type="molecule type" value="Genomic_DNA"/>
</dbReference>
<evidence type="ECO:0000259" key="3">
    <source>
        <dbReference type="Pfam" id="PF24481"/>
    </source>
</evidence>
<dbReference type="Gene3D" id="1.10.287.1490">
    <property type="match status" value="1"/>
</dbReference>
<dbReference type="Pfam" id="PF24481">
    <property type="entry name" value="CT398_CC"/>
    <property type="match status" value="1"/>
</dbReference>
<evidence type="ECO:0000259" key="2">
    <source>
        <dbReference type="Pfam" id="PF02591"/>
    </source>
</evidence>
<name>A0A0F9HSG2_9ZZZZ</name>
<feature type="coiled-coil region" evidence="1">
    <location>
        <begin position="111"/>
        <end position="163"/>
    </location>
</feature>
<sequence>MIERIEILRRLQLLRTKIGELEELKEYRKKEIQEKNNQIESKRALSEQKHEELLSTQKEIGRKELDLKTDEEQINKFNVQLNLIKTNKEYSALRSEIGCKEADKSLLEDEILNMMSQLEIISKEYKKLTEELKYDEEKLSEFMKSVDEDTKKTDKEIEKLRNDQEKYSNLLDEDTLYHYKRLSNKKGGKAIVEVVDNVCGGCFMNITLQSLNSLIGGKELVLCPNCQRILFLNEEYQFRSR</sequence>
<evidence type="ECO:0000313" key="4">
    <source>
        <dbReference type="EMBL" id="KKM18346.1"/>
    </source>
</evidence>
<proteinExistence type="predicted"/>
<dbReference type="InterPro" id="IPR052376">
    <property type="entry name" value="Oxidative_Scav/Glycosyltrans"/>
</dbReference>
<organism evidence="4">
    <name type="scientific">marine sediment metagenome</name>
    <dbReference type="NCBI Taxonomy" id="412755"/>
    <lineage>
        <taxon>unclassified sequences</taxon>
        <taxon>metagenomes</taxon>
        <taxon>ecological metagenomes</taxon>
    </lineage>
</organism>
<gene>
    <name evidence="4" type="ORF">LCGC14_1666620</name>
</gene>
<feature type="domain" description="C4-type zinc ribbon" evidence="2">
    <location>
        <begin position="198"/>
        <end position="230"/>
    </location>
</feature>
<protein>
    <submittedName>
        <fullName evidence="4">Uncharacterized protein</fullName>
    </submittedName>
</protein>
<keyword evidence="1" id="KW-0175">Coiled coil</keyword>
<feature type="domain" description="CT398-like coiled coil hairpin" evidence="3">
    <location>
        <begin position="13"/>
        <end position="187"/>
    </location>
</feature>
<accession>A0A0F9HSG2</accession>
<dbReference type="AlphaFoldDB" id="A0A0F9HSG2"/>